<reference evidence="8" key="1">
    <citation type="journal article" date="2010" name="Genome Biol.">
        <title>Genome sequence of the necrotrophic plant pathogen Pythium ultimum reveals original pathogenicity mechanisms and effector repertoire.</title>
        <authorList>
            <person name="Levesque C.A."/>
            <person name="Brouwer H."/>
            <person name="Cano L."/>
            <person name="Hamilton J.P."/>
            <person name="Holt C."/>
            <person name="Huitema E."/>
            <person name="Raffaele S."/>
            <person name="Robideau G.P."/>
            <person name="Thines M."/>
            <person name="Win J."/>
            <person name="Zerillo M.M."/>
            <person name="Beakes G.W."/>
            <person name="Boore J.L."/>
            <person name="Busam D."/>
            <person name="Dumas B."/>
            <person name="Ferriera S."/>
            <person name="Fuerstenberg S.I."/>
            <person name="Gachon C.M."/>
            <person name="Gaulin E."/>
            <person name="Govers F."/>
            <person name="Grenville-Briggs L."/>
            <person name="Horner N."/>
            <person name="Hostetler J."/>
            <person name="Jiang R.H."/>
            <person name="Johnson J."/>
            <person name="Krajaejun T."/>
            <person name="Lin H."/>
            <person name="Meijer H.J."/>
            <person name="Moore B."/>
            <person name="Morris P."/>
            <person name="Phuntmart V."/>
            <person name="Puiu D."/>
            <person name="Shetty J."/>
            <person name="Stajich J.E."/>
            <person name="Tripathy S."/>
            <person name="Wawra S."/>
            <person name="van West P."/>
            <person name="Whitty B.R."/>
            <person name="Coutinho P.M."/>
            <person name="Henrissat B."/>
            <person name="Martin F."/>
            <person name="Thomas P.D."/>
            <person name="Tyler B.M."/>
            <person name="De Vries R.P."/>
            <person name="Kamoun S."/>
            <person name="Yandell M."/>
            <person name="Tisserat N."/>
            <person name="Buell C.R."/>
        </authorList>
    </citation>
    <scope>NUCLEOTIDE SEQUENCE</scope>
    <source>
        <strain evidence="8">DAOM:BR144</strain>
    </source>
</reference>
<sequence length="700" mass="78696">MQSMNLSDDGFIILDNPHEVEHAAAENNGTHGAVSGGRVDEELEQKEERDVLKVLCFSSGSEDEEMDYEFGDGSPYESPAEDMEQDGGAVSDEQSVIKAEAGAEIAVQQEAVAWMLAREQFPKKHPEQLQPNAKPNRYVRVTDKVCGGILADEMGLGKTVCCIGLICESLKQIREECQREIESCGNDIPRIKPPTLIITPLSILSQWENEIRQKTNLSVITYHGSTRKTYRTAMDFMGADIVLSTYDTLRLKECKIGPLTIASDEAEGSGAGQASGSQREWKTILRNVDEDKRSFVGSKLHQLSWFRIILDESHLITNASCARARASYSLQSKRRWCVTGTPIQNSSSDLVSLISFVGIKNRTEAELNEILPHIMLRRLKTTVDSESNEPILALPEKTEEEIELPFANELEQAYYMLLHRSTKTQVLQYLQAQDAQPQFMHVFELLLRLRQTCNSFALVTKNPLTEVRERGTLLLREAGATLTRVSAANTDLLQRVEAQFANQHMLPQSTKLCALLDQLRAVKARNEKALVISQWTGFLDLIAESLENQNVGCSPVISFGKLDGRMATKEREQVIAWFQHDKRLDVLLISLRTGGLGLNLTSASHVFIMEPSWNPSIESQAIDRAHRFGQSRPVRVVRFIMKNTIEERVVELQRKKRELAVTLLGDSFAPTSSSSAFVEEPRLTRAELRQLFTQEFSEEW</sequence>
<dbReference type="Pfam" id="PF00271">
    <property type="entry name" value="Helicase_C"/>
    <property type="match status" value="1"/>
</dbReference>
<dbReference type="InterPro" id="IPR014001">
    <property type="entry name" value="Helicase_ATP-bd"/>
</dbReference>
<dbReference type="AlphaFoldDB" id="K3WG56"/>
<feature type="domain" description="Helicase C-terminal" evidence="6">
    <location>
        <begin position="514"/>
        <end position="676"/>
    </location>
</feature>
<dbReference type="Proteomes" id="UP000019132">
    <property type="component" value="Unassembled WGS sequence"/>
</dbReference>
<dbReference type="GO" id="GO:0005524">
    <property type="term" value="F:ATP binding"/>
    <property type="evidence" value="ECO:0007669"/>
    <property type="project" value="UniProtKB-KW"/>
</dbReference>
<dbReference type="Gene3D" id="3.40.50.10810">
    <property type="entry name" value="Tandem AAA-ATPase domain"/>
    <property type="match status" value="1"/>
</dbReference>
<dbReference type="CDD" id="cd18793">
    <property type="entry name" value="SF2_C_SNF"/>
    <property type="match status" value="1"/>
</dbReference>
<evidence type="ECO:0000256" key="4">
    <source>
        <dbReference type="SAM" id="MobiDB-lite"/>
    </source>
</evidence>
<dbReference type="PROSITE" id="PS51192">
    <property type="entry name" value="HELICASE_ATP_BIND_1"/>
    <property type="match status" value="1"/>
</dbReference>
<feature type="region of interest" description="Disordered" evidence="4">
    <location>
        <begin position="64"/>
        <end position="86"/>
    </location>
</feature>
<dbReference type="SMART" id="SM00490">
    <property type="entry name" value="HELICc"/>
    <property type="match status" value="1"/>
</dbReference>
<dbReference type="PANTHER" id="PTHR45626">
    <property type="entry name" value="TRANSCRIPTION TERMINATION FACTOR 2-RELATED"/>
    <property type="match status" value="1"/>
</dbReference>
<dbReference type="InterPro" id="IPR038718">
    <property type="entry name" value="SNF2-like_sf"/>
</dbReference>
<evidence type="ECO:0000256" key="2">
    <source>
        <dbReference type="ARBA" id="ARBA00022801"/>
    </source>
</evidence>
<dbReference type="Pfam" id="PF00176">
    <property type="entry name" value="SNF2-rel_dom"/>
    <property type="match status" value="2"/>
</dbReference>
<dbReference type="STRING" id="431595.K3WG56"/>
<dbReference type="SUPFAM" id="SSF52540">
    <property type="entry name" value="P-loop containing nucleoside triphosphate hydrolases"/>
    <property type="match status" value="2"/>
</dbReference>
<dbReference type="InterPro" id="IPR027417">
    <property type="entry name" value="P-loop_NTPase"/>
</dbReference>
<keyword evidence="2" id="KW-0378">Hydrolase</keyword>
<reference evidence="8" key="2">
    <citation type="submission" date="2010-04" db="EMBL/GenBank/DDBJ databases">
        <authorList>
            <person name="Buell R."/>
            <person name="Hamilton J."/>
            <person name="Hostetler J."/>
        </authorList>
    </citation>
    <scope>NUCLEOTIDE SEQUENCE [LARGE SCALE GENOMIC DNA]</scope>
    <source>
        <strain evidence="8">DAOM:BR144</strain>
    </source>
</reference>
<keyword evidence="1" id="KW-0547">Nucleotide-binding</keyword>
<evidence type="ECO:0000256" key="3">
    <source>
        <dbReference type="ARBA" id="ARBA00022840"/>
    </source>
</evidence>
<dbReference type="OMA" id="NEVPQNP"/>
<keyword evidence="8" id="KW-1185">Reference proteome</keyword>
<dbReference type="EMBL" id="GL376567">
    <property type="status" value="NOT_ANNOTATED_CDS"/>
    <property type="molecule type" value="Genomic_DNA"/>
</dbReference>
<evidence type="ECO:0000313" key="8">
    <source>
        <dbReference type="Proteomes" id="UP000019132"/>
    </source>
</evidence>
<evidence type="ECO:0000313" key="7">
    <source>
        <dbReference type="EnsemblProtists" id="PYU1_T003947"/>
    </source>
</evidence>
<dbReference type="InterPro" id="IPR001650">
    <property type="entry name" value="Helicase_C-like"/>
</dbReference>
<dbReference type="InterPro" id="IPR000330">
    <property type="entry name" value="SNF2_N"/>
</dbReference>
<evidence type="ECO:0008006" key="9">
    <source>
        <dbReference type="Google" id="ProtNLM"/>
    </source>
</evidence>
<proteinExistence type="predicted"/>
<dbReference type="VEuPathDB" id="FungiDB:PYU1_G003937"/>
<evidence type="ECO:0000259" key="5">
    <source>
        <dbReference type="PROSITE" id="PS51192"/>
    </source>
</evidence>
<feature type="region of interest" description="Disordered" evidence="4">
    <location>
        <begin position="22"/>
        <end position="46"/>
    </location>
</feature>
<dbReference type="HOGENOM" id="CLU_000315_2_8_1"/>
<dbReference type="GO" id="GO:0016787">
    <property type="term" value="F:hydrolase activity"/>
    <property type="evidence" value="ECO:0007669"/>
    <property type="project" value="UniProtKB-KW"/>
</dbReference>
<name>K3WG56_GLOUD</name>
<protein>
    <recommendedName>
        <fullName evidence="9">Helicase C-terminal domain-containing protein</fullName>
    </recommendedName>
</protein>
<dbReference type="GO" id="GO:0008094">
    <property type="term" value="F:ATP-dependent activity, acting on DNA"/>
    <property type="evidence" value="ECO:0007669"/>
    <property type="project" value="TreeGrafter"/>
</dbReference>
<dbReference type="PROSITE" id="PS51194">
    <property type="entry name" value="HELICASE_CTER"/>
    <property type="match status" value="1"/>
</dbReference>
<dbReference type="InterPro" id="IPR050628">
    <property type="entry name" value="SNF2_RAD54_helicase_TF"/>
</dbReference>
<dbReference type="EnsemblProtists" id="PYU1_T003947">
    <property type="protein sequence ID" value="PYU1_T003947"/>
    <property type="gene ID" value="PYU1_G003937"/>
</dbReference>
<dbReference type="GO" id="GO:0005634">
    <property type="term" value="C:nucleus"/>
    <property type="evidence" value="ECO:0007669"/>
    <property type="project" value="TreeGrafter"/>
</dbReference>
<accession>K3WG56</accession>
<evidence type="ECO:0000256" key="1">
    <source>
        <dbReference type="ARBA" id="ARBA00022741"/>
    </source>
</evidence>
<keyword evidence="3" id="KW-0067">ATP-binding</keyword>
<dbReference type="InterPro" id="IPR049730">
    <property type="entry name" value="SNF2/RAD54-like_C"/>
</dbReference>
<dbReference type="CDD" id="cd18008">
    <property type="entry name" value="DEXDc_SHPRH-like"/>
    <property type="match status" value="1"/>
</dbReference>
<dbReference type="eggNOG" id="KOG1002">
    <property type="taxonomic scope" value="Eukaryota"/>
</dbReference>
<dbReference type="Gene3D" id="3.40.50.300">
    <property type="entry name" value="P-loop containing nucleotide triphosphate hydrolases"/>
    <property type="match status" value="1"/>
</dbReference>
<dbReference type="InParanoid" id="K3WG56"/>
<feature type="domain" description="Helicase ATP-binding" evidence="5">
    <location>
        <begin position="139"/>
        <end position="360"/>
    </location>
</feature>
<reference evidence="7" key="3">
    <citation type="submission" date="2015-02" db="UniProtKB">
        <authorList>
            <consortium name="EnsemblProtists"/>
        </authorList>
    </citation>
    <scope>IDENTIFICATION</scope>
    <source>
        <strain evidence="7">DAOM BR144</strain>
    </source>
</reference>
<dbReference type="SMART" id="SM00487">
    <property type="entry name" value="DEXDc"/>
    <property type="match status" value="1"/>
</dbReference>
<dbReference type="GO" id="GO:0006281">
    <property type="term" value="P:DNA repair"/>
    <property type="evidence" value="ECO:0007669"/>
    <property type="project" value="TreeGrafter"/>
</dbReference>
<evidence type="ECO:0000259" key="6">
    <source>
        <dbReference type="PROSITE" id="PS51194"/>
    </source>
</evidence>
<organism evidence="7 8">
    <name type="scientific">Globisporangium ultimum (strain ATCC 200006 / CBS 805.95 / DAOM BR144)</name>
    <name type="common">Pythium ultimum</name>
    <dbReference type="NCBI Taxonomy" id="431595"/>
    <lineage>
        <taxon>Eukaryota</taxon>
        <taxon>Sar</taxon>
        <taxon>Stramenopiles</taxon>
        <taxon>Oomycota</taxon>
        <taxon>Peronosporomycetes</taxon>
        <taxon>Pythiales</taxon>
        <taxon>Pythiaceae</taxon>
        <taxon>Globisporangium</taxon>
    </lineage>
</organism>
<dbReference type="PANTHER" id="PTHR45626:SF22">
    <property type="entry name" value="DNA REPAIR PROTEIN RAD5"/>
    <property type="match status" value="1"/>
</dbReference>